<feature type="region of interest" description="Disordered" evidence="1">
    <location>
        <begin position="35"/>
        <end position="74"/>
    </location>
</feature>
<sequence length="74" mass="7879">MLGCTACDTFTLRVYAHVIRKHADEVANTFAAAVDGDTEAAATDPTKTTQRTRSKWPVSKSVSKTPAQGVPSRG</sequence>
<name>A0ABP4PNE6_9ACTN</name>
<proteinExistence type="predicted"/>
<protein>
    <recommendedName>
        <fullName evidence="4">Phage integrase family protein</fullName>
    </recommendedName>
</protein>
<evidence type="ECO:0000313" key="3">
    <source>
        <dbReference type="Proteomes" id="UP001500190"/>
    </source>
</evidence>
<accession>A0ABP4PNE6</accession>
<keyword evidence="3" id="KW-1185">Reference proteome</keyword>
<gene>
    <name evidence="2" type="ORF">GCM10009742_35750</name>
</gene>
<comment type="caution">
    <text evidence="2">The sequence shown here is derived from an EMBL/GenBank/DDBJ whole genome shotgun (WGS) entry which is preliminary data.</text>
</comment>
<organism evidence="2 3">
    <name type="scientific">Kribbella karoonensis</name>
    <dbReference type="NCBI Taxonomy" id="324851"/>
    <lineage>
        <taxon>Bacteria</taxon>
        <taxon>Bacillati</taxon>
        <taxon>Actinomycetota</taxon>
        <taxon>Actinomycetes</taxon>
        <taxon>Propionibacteriales</taxon>
        <taxon>Kribbellaceae</taxon>
        <taxon>Kribbella</taxon>
    </lineage>
</organism>
<dbReference type="EMBL" id="BAAAND010000006">
    <property type="protein sequence ID" value="GAA1586642.1"/>
    <property type="molecule type" value="Genomic_DNA"/>
</dbReference>
<feature type="compositionally biased region" description="Low complexity" evidence="1">
    <location>
        <begin position="35"/>
        <end position="44"/>
    </location>
</feature>
<reference evidence="3" key="1">
    <citation type="journal article" date="2019" name="Int. J. Syst. Evol. Microbiol.">
        <title>The Global Catalogue of Microorganisms (GCM) 10K type strain sequencing project: providing services to taxonomists for standard genome sequencing and annotation.</title>
        <authorList>
            <consortium name="The Broad Institute Genomics Platform"/>
            <consortium name="The Broad Institute Genome Sequencing Center for Infectious Disease"/>
            <person name="Wu L."/>
            <person name="Ma J."/>
        </authorList>
    </citation>
    <scope>NUCLEOTIDE SEQUENCE [LARGE SCALE GENOMIC DNA]</scope>
    <source>
        <strain evidence="3">JCM 14304</strain>
    </source>
</reference>
<evidence type="ECO:0000313" key="2">
    <source>
        <dbReference type="EMBL" id="GAA1586642.1"/>
    </source>
</evidence>
<evidence type="ECO:0008006" key="4">
    <source>
        <dbReference type="Google" id="ProtNLM"/>
    </source>
</evidence>
<dbReference type="Proteomes" id="UP001500190">
    <property type="component" value="Unassembled WGS sequence"/>
</dbReference>
<evidence type="ECO:0000256" key="1">
    <source>
        <dbReference type="SAM" id="MobiDB-lite"/>
    </source>
</evidence>